<dbReference type="AlphaFoldDB" id="A0A0D7AYJ6"/>
<evidence type="ECO:0000256" key="8">
    <source>
        <dbReference type="ARBA" id="ARBA00022989"/>
    </source>
</evidence>
<name>A0A0D7AYJ6_9AGAR</name>
<comment type="subcellular location">
    <subcellularLocation>
        <location evidence="2">Membrane</location>
    </subcellularLocation>
</comment>
<protein>
    <submittedName>
        <fullName evidence="15">Cytochrome P450</fullName>
    </submittedName>
</protein>
<keyword evidence="9" id="KW-0560">Oxidoreductase</keyword>
<keyword evidence="7 13" id="KW-0479">Metal-binding</keyword>
<keyword evidence="5 13" id="KW-0349">Heme</keyword>
<evidence type="ECO:0000256" key="5">
    <source>
        <dbReference type="ARBA" id="ARBA00022617"/>
    </source>
</evidence>
<dbReference type="InterPro" id="IPR002401">
    <property type="entry name" value="Cyt_P450_E_grp-I"/>
</dbReference>
<dbReference type="STRING" id="1314674.A0A0D7AYJ6"/>
<feature type="binding site" description="axial binding residue" evidence="13">
    <location>
        <position position="476"/>
    </location>
    <ligand>
        <name>heme</name>
        <dbReference type="ChEBI" id="CHEBI:30413"/>
    </ligand>
    <ligandPart>
        <name>Fe</name>
        <dbReference type="ChEBI" id="CHEBI:18248"/>
    </ligandPart>
</feature>
<dbReference type="PANTHER" id="PTHR24305:SF166">
    <property type="entry name" value="CYTOCHROME P450 12A4, MITOCHONDRIAL-RELATED"/>
    <property type="match status" value="1"/>
</dbReference>
<evidence type="ECO:0000256" key="6">
    <source>
        <dbReference type="ARBA" id="ARBA00022692"/>
    </source>
</evidence>
<keyword evidence="10 13" id="KW-0408">Iron</keyword>
<comment type="pathway">
    <text evidence="3">Secondary metabolite biosynthesis; terpenoid biosynthesis.</text>
</comment>
<comment type="similarity">
    <text evidence="4">Belongs to the cytochrome P450 family.</text>
</comment>
<dbReference type="PANTHER" id="PTHR24305">
    <property type="entry name" value="CYTOCHROME P450"/>
    <property type="match status" value="1"/>
</dbReference>
<dbReference type="SUPFAM" id="SSF48264">
    <property type="entry name" value="Cytochrome P450"/>
    <property type="match status" value="1"/>
</dbReference>
<dbReference type="GO" id="GO:0004497">
    <property type="term" value="F:monooxygenase activity"/>
    <property type="evidence" value="ECO:0007669"/>
    <property type="project" value="UniProtKB-KW"/>
</dbReference>
<evidence type="ECO:0000256" key="11">
    <source>
        <dbReference type="ARBA" id="ARBA00023033"/>
    </source>
</evidence>
<dbReference type="PRINTS" id="PR00463">
    <property type="entry name" value="EP450I"/>
</dbReference>
<evidence type="ECO:0000313" key="15">
    <source>
        <dbReference type="EMBL" id="KIY62969.1"/>
    </source>
</evidence>
<organism evidence="15 16">
    <name type="scientific">Cylindrobasidium torrendii FP15055 ss-10</name>
    <dbReference type="NCBI Taxonomy" id="1314674"/>
    <lineage>
        <taxon>Eukaryota</taxon>
        <taxon>Fungi</taxon>
        <taxon>Dikarya</taxon>
        <taxon>Basidiomycota</taxon>
        <taxon>Agaricomycotina</taxon>
        <taxon>Agaricomycetes</taxon>
        <taxon>Agaricomycetidae</taxon>
        <taxon>Agaricales</taxon>
        <taxon>Marasmiineae</taxon>
        <taxon>Physalacriaceae</taxon>
        <taxon>Cylindrobasidium</taxon>
    </lineage>
</organism>
<dbReference type="InterPro" id="IPR036396">
    <property type="entry name" value="Cyt_P450_sf"/>
</dbReference>
<dbReference type="EMBL" id="KN880732">
    <property type="protein sequence ID" value="KIY62969.1"/>
    <property type="molecule type" value="Genomic_DNA"/>
</dbReference>
<evidence type="ECO:0000256" key="13">
    <source>
        <dbReference type="PIRSR" id="PIRSR602401-1"/>
    </source>
</evidence>
<evidence type="ECO:0000256" key="10">
    <source>
        <dbReference type="ARBA" id="ARBA00023004"/>
    </source>
</evidence>
<sequence length="539" mass="59095">MQQYITAISASPTPTSILLLFLVVIAYLLCRRKSLLRGPPSPSWLLGHEGQIPLQATAGVLERKWTKEYGTAFRLASFTGKDAIFVNDPKALQYILGEKPYDFPRGGDITMMGTALLGPGITTMDGAYHQRQRKVLNPAFSPINSMANTWAVLLQDHGAKMIDSIRAQSEEGADHVVDILEWTAKYALDIVGLVAFRHDFGAISEPKVPLVEALAHAFDIAATKMNFVDLLMTMAAIRFPSCIPALIKIPTPLQRAAREFKDLSRRTAMGIMQTALADPKERTGKDVVSSIASSYHSTDPGLKLSLDEVLAQMTTFVLAGQETTSSTMGFLLYELATHPADQERARAEVQELYGRKGNTTLDAKDFESLSFVTAVAKEALRMHPSGHTLPRYSAAADVIPLATPVTLEDGTVTKSIPVRKGERILCSIISYNYLQSVWGADADEWNPERFLDGREINSNVGLFGRLLSFSAGSRGCIAQWRLAVLEMQVVISLMLKNFVIRPAPDAKVKMMVTHFTTMPAVEGQEDKGGRVPLILESLA</sequence>
<proteinExistence type="inferred from homology"/>
<dbReference type="OrthoDB" id="1470350at2759"/>
<reference evidence="15 16" key="1">
    <citation type="journal article" date="2015" name="Fungal Genet. Biol.">
        <title>Evolution of novel wood decay mechanisms in Agaricales revealed by the genome sequences of Fistulina hepatica and Cylindrobasidium torrendii.</title>
        <authorList>
            <person name="Floudas D."/>
            <person name="Held B.W."/>
            <person name="Riley R."/>
            <person name="Nagy L.G."/>
            <person name="Koehler G."/>
            <person name="Ransdell A.S."/>
            <person name="Younus H."/>
            <person name="Chow J."/>
            <person name="Chiniquy J."/>
            <person name="Lipzen A."/>
            <person name="Tritt A."/>
            <person name="Sun H."/>
            <person name="Haridas S."/>
            <person name="LaButti K."/>
            <person name="Ohm R.A."/>
            <person name="Kues U."/>
            <person name="Blanchette R.A."/>
            <person name="Grigoriev I.V."/>
            <person name="Minto R.E."/>
            <person name="Hibbett D.S."/>
        </authorList>
    </citation>
    <scope>NUCLEOTIDE SEQUENCE [LARGE SCALE GENOMIC DNA]</scope>
    <source>
        <strain evidence="15 16">FP15055 ss-10</strain>
    </source>
</reference>
<dbReference type="PRINTS" id="PR00385">
    <property type="entry name" value="P450"/>
</dbReference>
<keyword evidence="16" id="KW-1185">Reference proteome</keyword>
<dbReference type="GO" id="GO:0016020">
    <property type="term" value="C:membrane"/>
    <property type="evidence" value="ECO:0007669"/>
    <property type="project" value="UniProtKB-SubCell"/>
</dbReference>
<keyword evidence="12 14" id="KW-0472">Membrane</keyword>
<gene>
    <name evidence="15" type="ORF">CYLTODRAFT_494271</name>
</gene>
<dbReference type="GO" id="GO:0020037">
    <property type="term" value="F:heme binding"/>
    <property type="evidence" value="ECO:0007669"/>
    <property type="project" value="InterPro"/>
</dbReference>
<dbReference type="InterPro" id="IPR001128">
    <property type="entry name" value="Cyt_P450"/>
</dbReference>
<comment type="cofactor">
    <cofactor evidence="1 13">
        <name>heme</name>
        <dbReference type="ChEBI" id="CHEBI:30413"/>
    </cofactor>
</comment>
<keyword evidence="6 14" id="KW-0812">Transmembrane</keyword>
<evidence type="ECO:0000256" key="12">
    <source>
        <dbReference type="ARBA" id="ARBA00023136"/>
    </source>
</evidence>
<evidence type="ECO:0000256" key="14">
    <source>
        <dbReference type="SAM" id="Phobius"/>
    </source>
</evidence>
<evidence type="ECO:0000256" key="2">
    <source>
        <dbReference type="ARBA" id="ARBA00004370"/>
    </source>
</evidence>
<evidence type="ECO:0000313" key="16">
    <source>
        <dbReference type="Proteomes" id="UP000054007"/>
    </source>
</evidence>
<feature type="transmembrane region" description="Helical" evidence="14">
    <location>
        <begin position="12"/>
        <end position="30"/>
    </location>
</feature>
<dbReference type="GO" id="GO:0005506">
    <property type="term" value="F:iron ion binding"/>
    <property type="evidence" value="ECO:0007669"/>
    <property type="project" value="InterPro"/>
</dbReference>
<dbReference type="Gene3D" id="1.10.630.10">
    <property type="entry name" value="Cytochrome P450"/>
    <property type="match status" value="1"/>
</dbReference>
<dbReference type="Proteomes" id="UP000054007">
    <property type="component" value="Unassembled WGS sequence"/>
</dbReference>
<dbReference type="Pfam" id="PF00067">
    <property type="entry name" value="p450"/>
    <property type="match status" value="1"/>
</dbReference>
<keyword evidence="8 14" id="KW-1133">Transmembrane helix</keyword>
<evidence type="ECO:0000256" key="1">
    <source>
        <dbReference type="ARBA" id="ARBA00001971"/>
    </source>
</evidence>
<evidence type="ECO:0000256" key="9">
    <source>
        <dbReference type="ARBA" id="ARBA00023002"/>
    </source>
</evidence>
<evidence type="ECO:0000256" key="3">
    <source>
        <dbReference type="ARBA" id="ARBA00004721"/>
    </source>
</evidence>
<dbReference type="InterPro" id="IPR050121">
    <property type="entry name" value="Cytochrome_P450_monoxygenase"/>
</dbReference>
<evidence type="ECO:0000256" key="4">
    <source>
        <dbReference type="ARBA" id="ARBA00010617"/>
    </source>
</evidence>
<dbReference type="GO" id="GO:0016705">
    <property type="term" value="F:oxidoreductase activity, acting on paired donors, with incorporation or reduction of molecular oxygen"/>
    <property type="evidence" value="ECO:0007669"/>
    <property type="project" value="InterPro"/>
</dbReference>
<evidence type="ECO:0000256" key="7">
    <source>
        <dbReference type="ARBA" id="ARBA00022723"/>
    </source>
</evidence>
<accession>A0A0D7AYJ6</accession>
<keyword evidence="11" id="KW-0503">Monooxygenase</keyword>